<dbReference type="AlphaFoldDB" id="A0A089WWB2"/>
<evidence type="ECO:0000313" key="1">
    <source>
        <dbReference type="EMBL" id="AIR91529.1"/>
    </source>
</evidence>
<proteinExistence type="predicted"/>
<dbReference type="RefSeq" id="WP_038414328.1">
    <property type="nucleotide sequence ID" value="NZ_CP009455.1"/>
</dbReference>
<sequence>MGETAAWQQTSYARSMNPFPDLHSLPRTLRHGAVRDLAWALVSPPLMSEPGAAQRHPLAGSAWADHPQRLRDWLERLDHHSQPLDQWLAQRRSGRLGLYYERLWHFALEQAPGIELLARNLPIRDAGRTLGELDVLLRDNAGVHHLELAIKLYLGPEQAAATDPGQWLGPGCHDRLGSKLSHLATHQLPMAARAEAQSALHALGIGQVQSQLWLGGYLFYPWANACSSPAGAGAEHLRGHWLRHRDWPRFALERGPGRWQMLERQHWLAPAAIAEEALWSSAQFQHWRAGLDEQSPARLLVRLEPSSAGIWQEVERVFLVADRWPDLD</sequence>
<dbReference type="Pfam" id="PF08907">
    <property type="entry name" value="DUF1853"/>
    <property type="match status" value="1"/>
</dbReference>
<keyword evidence="2" id="KW-1185">Reference proteome</keyword>
<accession>A0A089WWB2</accession>
<reference evidence="1 2" key="1">
    <citation type="submission" date="2014-09" db="EMBL/GenBank/DDBJ databases">
        <authorList>
            <person name="Chan K.-G."/>
        </authorList>
    </citation>
    <scope>NUCLEOTIDE SEQUENCE [LARGE SCALE GENOMIC DNA]</scope>
    <source>
        <strain evidence="1 2">ND07</strain>
    </source>
</reference>
<dbReference type="eggNOG" id="COG3782">
    <property type="taxonomic scope" value="Bacteria"/>
</dbReference>
<organism evidence="1 2">
    <name type="scientific">Pseudomonas cremoricolorata</name>
    <dbReference type="NCBI Taxonomy" id="157783"/>
    <lineage>
        <taxon>Bacteria</taxon>
        <taxon>Pseudomonadati</taxon>
        <taxon>Pseudomonadota</taxon>
        <taxon>Gammaproteobacteria</taxon>
        <taxon>Pseudomonadales</taxon>
        <taxon>Pseudomonadaceae</taxon>
        <taxon>Pseudomonas</taxon>
    </lineage>
</organism>
<name>A0A089WWB2_9PSED</name>
<gene>
    <name evidence="1" type="ORF">LK03_20650</name>
</gene>
<dbReference type="InterPro" id="IPR015003">
    <property type="entry name" value="DUF1853"/>
</dbReference>
<dbReference type="OrthoDB" id="378654at2"/>
<dbReference type="Proteomes" id="UP000029493">
    <property type="component" value="Chromosome"/>
</dbReference>
<dbReference type="KEGG" id="psw:LK03_20650"/>
<dbReference type="STRING" id="157783.LK03_20650"/>
<evidence type="ECO:0000313" key="2">
    <source>
        <dbReference type="Proteomes" id="UP000029493"/>
    </source>
</evidence>
<dbReference type="EMBL" id="CP009455">
    <property type="protein sequence ID" value="AIR91529.1"/>
    <property type="molecule type" value="Genomic_DNA"/>
</dbReference>
<protein>
    <submittedName>
        <fullName evidence="1">Cobalt chelatase</fullName>
    </submittedName>
</protein>